<evidence type="ECO:0000259" key="1">
    <source>
        <dbReference type="Pfam" id="PF09995"/>
    </source>
</evidence>
<evidence type="ECO:0000313" key="2">
    <source>
        <dbReference type="EMBL" id="MBB5364164.1"/>
    </source>
</evidence>
<comment type="caution">
    <text evidence="2">The sequence shown here is derived from an EMBL/GenBank/DDBJ whole genome shotgun (WGS) entry which is preliminary data.</text>
</comment>
<name>A0A7W8JYS0_9DEIO</name>
<dbReference type="GO" id="GO:0016491">
    <property type="term" value="F:oxidoreductase activity"/>
    <property type="evidence" value="ECO:0007669"/>
    <property type="project" value="InterPro"/>
</dbReference>
<proteinExistence type="predicted"/>
<feature type="domain" description="ER-bound oxygenase mpaB/mpaB'/Rubber oxygenase catalytic" evidence="1">
    <location>
        <begin position="28"/>
        <end position="226"/>
    </location>
</feature>
<dbReference type="Pfam" id="PF09995">
    <property type="entry name" value="MPAB_Lcp_cat"/>
    <property type="match status" value="1"/>
</dbReference>
<reference evidence="2 3" key="1">
    <citation type="submission" date="2020-08" db="EMBL/GenBank/DDBJ databases">
        <title>Genomic Encyclopedia of Type Strains, Phase IV (KMG-IV): sequencing the most valuable type-strain genomes for metagenomic binning, comparative biology and taxonomic classification.</title>
        <authorList>
            <person name="Goeker M."/>
        </authorList>
    </citation>
    <scope>NUCLEOTIDE SEQUENCE [LARGE SCALE GENOMIC DNA]</scope>
    <source>
        <strain evidence="2 3">DSM 27939</strain>
    </source>
</reference>
<sequence length="267" mass="29964">MPLSSDTPHPSGDGSPFVRPDSIVRRIWGDGDLVLLVFAGAAAEFALNRAVDWLFFTGKIPQDPLGRLFSTAGYAQQIILADRAGAERTLAGIRAAHGVIEGTRGARIPDWAHRDVLYLLVAYSERAYETLHHPLTGPEREELWAVFRRVGLGLGIPELPTHYAEWQIDRQRHLERDLTCGEHTRALYAAYRQHLGPWRYLLLQQVQGVLVPRHVRDLLSLPGKPWLRGVLPLYPMVARLGLRRALRQALIPPAHLDSVQRLDLAST</sequence>
<dbReference type="RefSeq" id="WP_229790233.1">
    <property type="nucleotide sequence ID" value="NZ_JACHFL010000009.1"/>
</dbReference>
<organism evidence="2 3">
    <name type="scientific">Deinococcus humi</name>
    <dbReference type="NCBI Taxonomy" id="662880"/>
    <lineage>
        <taxon>Bacteria</taxon>
        <taxon>Thermotogati</taxon>
        <taxon>Deinococcota</taxon>
        <taxon>Deinococci</taxon>
        <taxon>Deinococcales</taxon>
        <taxon>Deinococcaceae</taxon>
        <taxon>Deinococcus</taxon>
    </lineage>
</organism>
<dbReference type="EMBL" id="JACHFL010000009">
    <property type="protein sequence ID" value="MBB5364164.1"/>
    <property type="molecule type" value="Genomic_DNA"/>
</dbReference>
<keyword evidence="3" id="KW-1185">Reference proteome</keyword>
<evidence type="ECO:0000313" key="3">
    <source>
        <dbReference type="Proteomes" id="UP000552709"/>
    </source>
</evidence>
<gene>
    <name evidence="2" type="ORF">HNQ08_003272</name>
</gene>
<dbReference type="AlphaFoldDB" id="A0A7W8JYS0"/>
<dbReference type="Proteomes" id="UP000552709">
    <property type="component" value="Unassembled WGS sequence"/>
</dbReference>
<accession>A0A7W8JYS0</accession>
<dbReference type="InterPro" id="IPR018713">
    <property type="entry name" value="MPAB/Lcp_cat_dom"/>
</dbReference>
<protein>
    <submittedName>
        <fullName evidence="2">Uncharacterized protein (DUF2236 family)</fullName>
    </submittedName>
</protein>